<evidence type="ECO:0000259" key="13">
    <source>
        <dbReference type="PROSITE" id="PS51918"/>
    </source>
</evidence>
<evidence type="ECO:0000313" key="15">
    <source>
        <dbReference type="Proteomes" id="UP000769156"/>
    </source>
</evidence>
<comment type="function">
    <text evidence="12">Catalyzes the cyclization of GTP to (8S)-3',8-cyclo-7,8-dihydroguanosine 5'-triphosphate.</text>
</comment>
<feature type="binding site" evidence="12">
    <location>
        <position position="257"/>
    </location>
    <ligand>
        <name>[4Fe-4S] cluster</name>
        <dbReference type="ChEBI" id="CHEBI:49883"/>
        <label>2</label>
        <note>4Fe-4S-substrate</note>
    </ligand>
</feature>
<accession>A0A921I2G3</accession>
<keyword evidence="6 12" id="KW-0408">Iron</keyword>
<comment type="pathway">
    <text evidence="12">Cofactor biosynthesis; molybdopterin biosynthesis.</text>
</comment>
<dbReference type="NCBIfam" id="TIGR02666">
    <property type="entry name" value="moaA"/>
    <property type="match status" value="1"/>
</dbReference>
<dbReference type="SFLD" id="SFLDG01067">
    <property type="entry name" value="SPASM/twitch_domain_containing"/>
    <property type="match status" value="1"/>
</dbReference>
<comment type="catalytic activity">
    <reaction evidence="11 12">
        <text>GTP + AH2 + S-adenosyl-L-methionine = (8S)-3',8-cyclo-7,8-dihydroguanosine 5'-triphosphate + 5'-deoxyadenosine + L-methionine + A + H(+)</text>
        <dbReference type="Rhea" id="RHEA:49576"/>
        <dbReference type="ChEBI" id="CHEBI:13193"/>
        <dbReference type="ChEBI" id="CHEBI:15378"/>
        <dbReference type="ChEBI" id="CHEBI:17319"/>
        <dbReference type="ChEBI" id="CHEBI:17499"/>
        <dbReference type="ChEBI" id="CHEBI:37565"/>
        <dbReference type="ChEBI" id="CHEBI:57844"/>
        <dbReference type="ChEBI" id="CHEBI:59789"/>
        <dbReference type="ChEBI" id="CHEBI:131766"/>
        <dbReference type="EC" id="4.1.99.22"/>
    </reaction>
</comment>
<dbReference type="GO" id="GO:0006777">
    <property type="term" value="P:Mo-molybdopterin cofactor biosynthetic process"/>
    <property type="evidence" value="ECO:0007669"/>
    <property type="project" value="UniProtKB-UniRule"/>
</dbReference>
<keyword evidence="7 12" id="KW-0411">Iron-sulfur</keyword>
<dbReference type="SFLD" id="SFLDS00029">
    <property type="entry name" value="Radical_SAM"/>
    <property type="match status" value="1"/>
</dbReference>
<dbReference type="InterPro" id="IPR058240">
    <property type="entry name" value="rSAM_sf"/>
</dbReference>
<feature type="binding site" evidence="12">
    <location>
        <position position="254"/>
    </location>
    <ligand>
        <name>[4Fe-4S] cluster</name>
        <dbReference type="ChEBI" id="CHEBI:49883"/>
        <label>2</label>
        <note>4Fe-4S-substrate</note>
    </ligand>
</feature>
<dbReference type="Gene3D" id="3.20.20.70">
    <property type="entry name" value="Aldolase class I"/>
    <property type="match status" value="1"/>
</dbReference>
<dbReference type="Pfam" id="PF04055">
    <property type="entry name" value="Radical_SAM"/>
    <property type="match status" value="1"/>
</dbReference>
<keyword evidence="3 12" id="KW-0949">S-adenosyl-L-methionine</keyword>
<keyword evidence="8 12" id="KW-0342">GTP-binding</keyword>
<evidence type="ECO:0000313" key="14">
    <source>
        <dbReference type="EMBL" id="HJF94880.1"/>
    </source>
</evidence>
<comment type="caution">
    <text evidence="14">The sequence shown here is derived from an EMBL/GenBank/DDBJ whole genome shotgun (WGS) entry which is preliminary data.</text>
</comment>
<feature type="binding site" evidence="12">
    <location>
        <position position="26"/>
    </location>
    <ligand>
        <name>S-adenosyl-L-methionine</name>
        <dbReference type="ChEBI" id="CHEBI:59789"/>
    </ligand>
</feature>
<organism evidence="14 15">
    <name type="scientific">Lachnoclostridium phocaeense</name>
    <dbReference type="NCBI Taxonomy" id="1871021"/>
    <lineage>
        <taxon>Bacteria</taxon>
        <taxon>Bacillati</taxon>
        <taxon>Bacillota</taxon>
        <taxon>Clostridia</taxon>
        <taxon>Lachnospirales</taxon>
        <taxon>Lachnospiraceae</taxon>
    </lineage>
</organism>
<evidence type="ECO:0000256" key="9">
    <source>
        <dbReference type="ARBA" id="ARBA00023150"/>
    </source>
</evidence>
<dbReference type="InterPro" id="IPR013785">
    <property type="entry name" value="Aldolase_TIM"/>
</dbReference>
<protein>
    <recommendedName>
        <fullName evidence="1 12">GTP 3',8-cyclase</fullName>
        <ecNumber evidence="1 12">4.1.99.22</ecNumber>
    </recommendedName>
    <alternativeName>
        <fullName evidence="12">Molybdenum cofactor biosynthesis protein A</fullName>
    </alternativeName>
</protein>
<dbReference type="PANTHER" id="PTHR22960">
    <property type="entry name" value="MOLYBDOPTERIN COFACTOR SYNTHESIS PROTEIN A"/>
    <property type="match status" value="1"/>
</dbReference>
<dbReference type="CDD" id="cd01335">
    <property type="entry name" value="Radical_SAM"/>
    <property type="match status" value="1"/>
</dbReference>
<dbReference type="InterPro" id="IPR007197">
    <property type="entry name" value="rSAM"/>
</dbReference>
<evidence type="ECO:0000256" key="6">
    <source>
        <dbReference type="ARBA" id="ARBA00023004"/>
    </source>
</evidence>
<keyword evidence="5 12" id="KW-0547">Nucleotide-binding</keyword>
<dbReference type="InterPro" id="IPR000385">
    <property type="entry name" value="MoaA_NifB_PqqE_Fe-S-bd_CS"/>
</dbReference>
<dbReference type="SFLD" id="SFLDG01386">
    <property type="entry name" value="main_SPASM_domain-containing"/>
    <property type="match status" value="1"/>
</dbReference>
<feature type="binding site" evidence="12">
    <location>
        <position position="24"/>
    </location>
    <ligand>
        <name>[4Fe-4S] cluster</name>
        <dbReference type="ChEBI" id="CHEBI:49883"/>
        <label>1</label>
        <note>4Fe-4S-S-AdoMet</note>
    </ligand>
</feature>
<dbReference type="Pfam" id="PF06463">
    <property type="entry name" value="Mob_synth_C"/>
    <property type="match status" value="1"/>
</dbReference>
<dbReference type="GO" id="GO:0046872">
    <property type="term" value="F:metal ion binding"/>
    <property type="evidence" value="ECO:0007669"/>
    <property type="project" value="UniProtKB-KW"/>
</dbReference>
<feature type="binding site" evidence="12">
    <location>
        <begin position="259"/>
        <end position="261"/>
    </location>
    <ligand>
        <name>GTP</name>
        <dbReference type="ChEBI" id="CHEBI:37565"/>
    </ligand>
</feature>
<comment type="caution">
    <text evidence="12">Lacks conserved residue(s) required for the propagation of feature annotation.</text>
</comment>
<dbReference type="PROSITE" id="PS01305">
    <property type="entry name" value="MOAA_NIFB_PQQE"/>
    <property type="match status" value="1"/>
</dbReference>
<feature type="binding site" evidence="12">
    <location>
        <position position="155"/>
    </location>
    <ligand>
        <name>GTP</name>
        <dbReference type="ChEBI" id="CHEBI:37565"/>
    </ligand>
</feature>
<evidence type="ECO:0000256" key="1">
    <source>
        <dbReference type="ARBA" id="ARBA00012167"/>
    </source>
</evidence>
<dbReference type="PROSITE" id="PS51918">
    <property type="entry name" value="RADICAL_SAM"/>
    <property type="match status" value="1"/>
</dbReference>
<dbReference type="SMART" id="SM00729">
    <property type="entry name" value="Elp3"/>
    <property type="match status" value="1"/>
</dbReference>
<dbReference type="InterPro" id="IPR050105">
    <property type="entry name" value="MoCo_biosynth_MoaA/MoaC"/>
</dbReference>
<dbReference type="GO" id="GO:1904047">
    <property type="term" value="F:S-adenosyl-L-methionine binding"/>
    <property type="evidence" value="ECO:0007669"/>
    <property type="project" value="UniProtKB-UniRule"/>
</dbReference>
<evidence type="ECO:0000256" key="11">
    <source>
        <dbReference type="ARBA" id="ARBA00048697"/>
    </source>
</evidence>
<evidence type="ECO:0000256" key="8">
    <source>
        <dbReference type="ARBA" id="ARBA00023134"/>
    </source>
</evidence>
<reference evidence="14" key="2">
    <citation type="submission" date="2021-09" db="EMBL/GenBank/DDBJ databases">
        <authorList>
            <person name="Gilroy R."/>
        </authorList>
    </citation>
    <scope>NUCLEOTIDE SEQUENCE</scope>
    <source>
        <strain evidence="14">ChiSjej5B23-16112</strain>
    </source>
</reference>
<evidence type="ECO:0000256" key="3">
    <source>
        <dbReference type="ARBA" id="ARBA00022691"/>
    </source>
</evidence>
<sequence length="328" mass="36638">MTDQYGRSINYIRISVTDRCNLRCVYCMPEEGVEQISHSEILTYQEITRIARIAAGLGLTRIKLTGGEPLVRRELHSLVSMLTALDQVEEVTLTTNGILLGEQIAQLAAAGIQAVNISLDTLDREQYRAITRRDGLEKVLASLEKMKEFPQIRVKLNCVPLAGDSQEQWCSLAKLAKDREIDVRFIEMMPVGLGKNFPLCSQEEVLRSLRDTFGSEKKADSREAPAGNGPASYVTFEGFRGRIGFISALSHKFCGECNRVRLSAEGFLKPCLQYAEGADLRRLLRQGASDQEIRSAIRQTVWEKPACHQFGRAADEGIERKNMNRIGG</sequence>
<dbReference type="Proteomes" id="UP000769156">
    <property type="component" value="Unassembled WGS sequence"/>
</dbReference>
<evidence type="ECO:0000256" key="2">
    <source>
        <dbReference type="ARBA" id="ARBA00022485"/>
    </source>
</evidence>
<dbReference type="AlphaFoldDB" id="A0A921I2G3"/>
<keyword evidence="2 12" id="KW-0004">4Fe-4S</keyword>
<keyword evidence="9 12" id="KW-0501">Molybdenum cofactor biosynthesis</keyword>
<proteinExistence type="inferred from homology"/>
<dbReference type="HAMAP" id="MF_01225_B">
    <property type="entry name" value="MoaA_B"/>
    <property type="match status" value="1"/>
</dbReference>
<dbReference type="InterPro" id="IPR006638">
    <property type="entry name" value="Elp3/MiaA/NifB-like_rSAM"/>
</dbReference>
<comment type="similarity">
    <text evidence="12">Belongs to the radical SAM superfamily. MoaA family.</text>
</comment>
<name>A0A921I2G3_9FIRM</name>
<comment type="cofactor">
    <cofactor evidence="12">
        <name>[4Fe-4S] cluster</name>
        <dbReference type="ChEBI" id="CHEBI:49883"/>
    </cofactor>
    <text evidence="12">Binds 2 [4Fe-4S] clusters. Binds 1 [4Fe-4S] cluster coordinated with 3 cysteines and an exchangeable S-adenosyl-L-methionine and 1 [4Fe-4S] cluster coordinated with 3 cysteines and the GTP-derived substrate.</text>
</comment>
<dbReference type="SFLD" id="SFLDG01383">
    <property type="entry name" value="cyclic_pyranopterin_phosphate"/>
    <property type="match status" value="1"/>
</dbReference>
<evidence type="ECO:0000256" key="12">
    <source>
        <dbReference type="HAMAP-Rule" id="MF_01225"/>
    </source>
</evidence>
<comment type="subunit">
    <text evidence="12">Monomer and homodimer.</text>
</comment>
<feature type="binding site" evidence="12">
    <location>
        <position position="189"/>
    </location>
    <ligand>
        <name>S-adenosyl-L-methionine</name>
        <dbReference type="ChEBI" id="CHEBI:59789"/>
    </ligand>
</feature>
<evidence type="ECO:0000256" key="10">
    <source>
        <dbReference type="ARBA" id="ARBA00023239"/>
    </source>
</evidence>
<dbReference type="GO" id="GO:0061799">
    <property type="term" value="F:cyclic pyranopterin monophosphate synthase activity"/>
    <property type="evidence" value="ECO:0007669"/>
    <property type="project" value="TreeGrafter"/>
</dbReference>
<dbReference type="InterPro" id="IPR013483">
    <property type="entry name" value="MoaA"/>
</dbReference>
<keyword evidence="4 12" id="KW-0479">Metal-binding</keyword>
<feature type="binding site" evidence="12">
    <location>
        <position position="20"/>
    </location>
    <ligand>
        <name>[4Fe-4S] cluster</name>
        <dbReference type="ChEBI" id="CHEBI:49883"/>
        <label>1</label>
        <note>4Fe-4S-S-AdoMet</note>
    </ligand>
</feature>
<dbReference type="SUPFAM" id="SSF102114">
    <property type="entry name" value="Radical SAM enzymes"/>
    <property type="match status" value="1"/>
</dbReference>
<feature type="binding site" evidence="12">
    <location>
        <position position="94"/>
    </location>
    <ligand>
        <name>GTP</name>
        <dbReference type="ChEBI" id="CHEBI:37565"/>
    </ligand>
</feature>
<dbReference type="GO" id="GO:0061798">
    <property type="term" value="F:GTP 3',8'-cyclase activity"/>
    <property type="evidence" value="ECO:0007669"/>
    <property type="project" value="UniProtKB-UniRule"/>
</dbReference>
<feature type="binding site" evidence="12">
    <location>
        <position position="67"/>
    </location>
    <ligand>
        <name>S-adenosyl-L-methionine</name>
        <dbReference type="ChEBI" id="CHEBI:59789"/>
    </ligand>
</feature>
<dbReference type="EC" id="4.1.99.22" evidence="1 12"/>
<gene>
    <name evidence="12 14" type="primary">moaA</name>
    <name evidence="14" type="ORF">K8V82_08835</name>
</gene>
<dbReference type="InterPro" id="IPR040064">
    <property type="entry name" value="MoaA-like"/>
</dbReference>
<dbReference type="InterPro" id="IPR010505">
    <property type="entry name" value="MoaA_twitch"/>
</dbReference>
<reference evidence="14" key="1">
    <citation type="journal article" date="2021" name="PeerJ">
        <title>Extensive microbial diversity within the chicken gut microbiome revealed by metagenomics and culture.</title>
        <authorList>
            <person name="Gilroy R."/>
            <person name="Ravi A."/>
            <person name="Getino M."/>
            <person name="Pursley I."/>
            <person name="Horton D.L."/>
            <person name="Alikhan N.F."/>
            <person name="Baker D."/>
            <person name="Gharbi K."/>
            <person name="Hall N."/>
            <person name="Watson M."/>
            <person name="Adriaenssens E.M."/>
            <person name="Foster-Nyarko E."/>
            <person name="Jarju S."/>
            <person name="Secka A."/>
            <person name="Antonio M."/>
            <person name="Oren A."/>
            <person name="Chaudhuri R.R."/>
            <person name="La Ragione R."/>
            <person name="Hildebrand F."/>
            <person name="Pallen M.J."/>
        </authorList>
    </citation>
    <scope>NUCLEOTIDE SEQUENCE</scope>
    <source>
        <strain evidence="14">ChiSjej5B23-16112</strain>
    </source>
</reference>
<feature type="domain" description="Radical SAM core" evidence="13">
    <location>
        <begin position="4"/>
        <end position="219"/>
    </location>
</feature>
<feature type="binding site" evidence="12">
    <location>
        <position position="13"/>
    </location>
    <ligand>
        <name>GTP</name>
        <dbReference type="ChEBI" id="CHEBI:37565"/>
    </ligand>
</feature>
<dbReference type="CDD" id="cd21117">
    <property type="entry name" value="Twitch_MoaA"/>
    <property type="match status" value="1"/>
</dbReference>
<dbReference type="PANTHER" id="PTHR22960:SF0">
    <property type="entry name" value="MOLYBDENUM COFACTOR BIOSYNTHESIS PROTEIN 1"/>
    <property type="match status" value="1"/>
</dbReference>
<dbReference type="EMBL" id="DYVY01000147">
    <property type="protein sequence ID" value="HJF94880.1"/>
    <property type="molecule type" value="Genomic_DNA"/>
</dbReference>
<feature type="binding site" evidence="12">
    <location>
        <position position="118"/>
    </location>
    <ligand>
        <name>S-adenosyl-L-methionine</name>
        <dbReference type="ChEBI" id="CHEBI:59789"/>
    </ligand>
</feature>
<dbReference type="GO" id="GO:0005525">
    <property type="term" value="F:GTP binding"/>
    <property type="evidence" value="ECO:0007669"/>
    <property type="project" value="UniProtKB-UniRule"/>
</dbReference>
<dbReference type="GO" id="GO:0051539">
    <property type="term" value="F:4 iron, 4 sulfur cluster binding"/>
    <property type="evidence" value="ECO:0007669"/>
    <property type="project" value="UniProtKB-UniRule"/>
</dbReference>
<feature type="binding site" evidence="12">
    <location>
        <position position="27"/>
    </location>
    <ligand>
        <name>[4Fe-4S] cluster</name>
        <dbReference type="ChEBI" id="CHEBI:49883"/>
        <label>1</label>
        <note>4Fe-4S-S-AdoMet</note>
    </ligand>
</feature>
<evidence type="ECO:0000256" key="4">
    <source>
        <dbReference type="ARBA" id="ARBA00022723"/>
    </source>
</evidence>
<evidence type="ECO:0000256" key="5">
    <source>
        <dbReference type="ARBA" id="ARBA00022741"/>
    </source>
</evidence>
<evidence type="ECO:0000256" key="7">
    <source>
        <dbReference type="ARBA" id="ARBA00023014"/>
    </source>
</evidence>
<keyword evidence="10 12" id="KW-0456">Lyase</keyword>
<feature type="binding site" evidence="12">
    <location>
        <position position="271"/>
    </location>
    <ligand>
        <name>[4Fe-4S] cluster</name>
        <dbReference type="ChEBI" id="CHEBI:49883"/>
        <label>2</label>
        <note>4Fe-4S-substrate</note>
    </ligand>
</feature>